<dbReference type="EMBL" id="SIKX01000001">
    <property type="protein sequence ID" value="TBF18862.1"/>
    <property type="molecule type" value="Genomic_DNA"/>
</dbReference>
<dbReference type="AlphaFoldDB" id="A0AAE8U262"/>
<proteinExistence type="predicted"/>
<dbReference type="Pfam" id="PF00196">
    <property type="entry name" value="GerE"/>
    <property type="match status" value="1"/>
</dbReference>
<evidence type="ECO:0000313" key="3">
    <source>
        <dbReference type="Proteomes" id="UP000291892"/>
    </source>
</evidence>
<name>A0AAE8U262_9HYPH</name>
<reference evidence="2 3" key="1">
    <citation type="submission" date="2019-02" db="EMBL/GenBank/DDBJ databases">
        <title>The genomic architecture of introgression among sibling species of bacteria.</title>
        <authorList>
            <person name="Cavassim M.I.A."/>
            <person name="Moeskjaer S."/>
            <person name="Moslemi C."/>
            <person name="Fields B."/>
            <person name="Bachmann A."/>
            <person name="Vilhjalmsson B."/>
            <person name="Schierup M.H."/>
            <person name="Young J.P.W."/>
            <person name="Andersen S.U."/>
        </authorList>
    </citation>
    <scope>NUCLEOTIDE SEQUENCE [LARGE SCALE GENOMIC DNA]</scope>
    <source>
        <strain evidence="2 3">SM42</strain>
    </source>
</reference>
<dbReference type="GO" id="GO:0006355">
    <property type="term" value="P:regulation of DNA-templated transcription"/>
    <property type="evidence" value="ECO:0007669"/>
    <property type="project" value="InterPro"/>
</dbReference>
<comment type="caution">
    <text evidence="2">The sequence shown here is derived from an EMBL/GenBank/DDBJ whole genome shotgun (WGS) entry which is preliminary data.</text>
</comment>
<evidence type="ECO:0000313" key="2">
    <source>
        <dbReference type="EMBL" id="TBF18862.1"/>
    </source>
</evidence>
<dbReference type="SUPFAM" id="SSF46894">
    <property type="entry name" value="C-terminal effector domain of the bipartite response regulators"/>
    <property type="match status" value="1"/>
</dbReference>
<dbReference type="RefSeq" id="WP_130822588.1">
    <property type="nucleotide sequence ID" value="NZ_SIKX01000001.1"/>
</dbReference>
<dbReference type="InterPro" id="IPR036388">
    <property type="entry name" value="WH-like_DNA-bd_sf"/>
</dbReference>
<dbReference type="Gene3D" id="1.10.10.10">
    <property type="entry name" value="Winged helix-like DNA-binding domain superfamily/Winged helix DNA-binding domain"/>
    <property type="match status" value="1"/>
</dbReference>
<dbReference type="InterPro" id="IPR000792">
    <property type="entry name" value="Tscrpt_reg_LuxR_C"/>
</dbReference>
<sequence>MTKTTVSAARLRADQELSLARKFASNKGGALGMTKTVVFAGRLQKSPGHRPDFPPMKPRRSFTHVSRVMWDGWISSDVGTLPELVYRPALELFTGSMVLAVHEGGKCLILKGYETLIGHASIANEIARALLVHRYDETQRQERPISTKETIQKGGKFAALESLLLPQKTGGWCIAVIDIQLLLPIPRTRADIDDVDRAILQLLYEGFSGKEIGQEIGLSHRTIEHRIERLKQGFGARSIAQLVALSIADGLGSADFI</sequence>
<dbReference type="Proteomes" id="UP000291892">
    <property type="component" value="Unassembled WGS sequence"/>
</dbReference>
<dbReference type="SMART" id="SM00421">
    <property type="entry name" value="HTH_LUXR"/>
    <property type="match status" value="1"/>
</dbReference>
<dbReference type="GO" id="GO:0003677">
    <property type="term" value="F:DNA binding"/>
    <property type="evidence" value="ECO:0007669"/>
    <property type="project" value="InterPro"/>
</dbReference>
<feature type="domain" description="HTH luxR-type" evidence="1">
    <location>
        <begin position="189"/>
        <end position="246"/>
    </location>
</feature>
<accession>A0AAE8U262</accession>
<organism evidence="2 3">
    <name type="scientific">Rhizobium ruizarguesonis</name>
    <dbReference type="NCBI Taxonomy" id="2081791"/>
    <lineage>
        <taxon>Bacteria</taxon>
        <taxon>Pseudomonadati</taxon>
        <taxon>Pseudomonadota</taxon>
        <taxon>Alphaproteobacteria</taxon>
        <taxon>Hyphomicrobiales</taxon>
        <taxon>Rhizobiaceae</taxon>
        <taxon>Rhizobium/Agrobacterium group</taxon>
        <taxon>Rhizobium</taxon>
    </lineage>
</organism>
<dbReference type="InterPro" id="IPR016032">
    <property type="entry name" value="Sig_transdc_resp-reg_C-effctor"/>
</dbReference>
<evidence type="ECO:0000259" key="1">
    <source>
        <dbReference type="SMART" id="SM00421"/>
    </source>
</evidence>
<protein>
    <recommendedName>
        <fullName evidence="1">HTH luxR-type domain-containing protein</fullName>
    </recommendedName>
</protein>
<gene>
    <name evidence="2" type="ORF">ELG94_11290</name>
</gene>